<dbReference type="SUPFAM" id="SSF48452">
    <property type="entry name" value="TPR-like"/>
    <property type="match status" value="1"/>
</dbReference>
<feature type="transmembrane region" description="Helical" evidence="2">
    <location>
        <begin position="67"/>
        <end position="93"/>
    </location>
</feature>
<dbReference type="PANTHER" id="PTHR47908:SF2">
    <property type="entry name" value="TETRATRICOPEPTIDE REPEAT (TPR)-LIKE SUPERFAMILY PROTEIN"/>
    <property type="match status" value="1"/>
</dbReference>
<keyword evidence="1" id="KW-0802">TPR repeat</keyword>
<keyword evidence="5" id="KW-1185">Reference proteome</keyword>
<sequence>MALSVVVAAAATGGAGIRCNSLDLGAGLMCHRSRWKGSAGAVGASKASHGWDCIVGNVTKSKVSRRAVAVGVSAGTAALIAGAVAAAGALAVASMGGRERPSQQAILVTRRGMQLFEQGKVKESVEKFDEAMELDPRQRPYLWQRGLSLYYLDRFEDGAAQFREDVAVNPNDTEEAIWTFLCEAKLYGAEEARRKFLMVGTDSRPVMRKIYEVFRDGRPVEEILQSVSSTGGADFFYASLYTGLYHEVYDNTDAAREAMVAAVRSPYGSRSGDYMATLAKVHCLCRNWELETSSNA</sequence>
<dbReference type="Proteomes" id="UP000077202">
    <property type="component" value="Unassembled WGS sequence"/>
</dbReference>
<dbReference type="SMART" id="SM00028">
    <property type="entry name" value="TPR"/>
    <property type="match status" value="2"/>
</dbReference>
<dbReference type="PROSITE" id="PS50005">
    <property type="entry name" value="TPR"/>
    <property type="match status" value="1"/>
</dbReference>
<reference evidence="3" key="2">
    <citation type="journal article" date="2019" name="Curr. Biol.">
        <title>Chromatin organization in early land plants reveals an ancestral association between H3K27me3, transposons, and constitutive heterochromatin.</title>
        <authorList>
            <person name="Montgomery S.A."/>
            <person name="Tanizawa Y."/>
            <person name="Galik B."/>
            <person name="Wang N."/>
            <person name="Ito T."/>
            <person name="Mochizuki T."/>
            <person name="Akimcheva S."/>
            <person name="Bowman J."/>
            <person name="Cognat V."/>
            <person name="Drouard L."/>
            <person name="Ekker H."/>
            <person name="Houng S."/>
            <person name="Kohchi T."/>
            <person name="Lin S."/>
            <person name="Liu L.D."/>
            <person name="Nakamura Y."/>
            <person name="Valeeva L.R."/>
            <person name="Shakirov E.V."/>
            <person name="Shippen D.E."/>
            <person name="Wei W."/>
            <person name="Yagura M."/>
            <person name="Yamaoka S."/>
            <person name="Yamato K.T."/>
            <person name="Liu C."/>
            <person name="Berger F."/>
        </authorList>
    </citation>
    <scope>NUCLEOTIDE SEQUENCE [LARGE SCALE GENOMIC DNA]</scope>
    <source>
        <strain evidence="3">Tak-1</strain>
    </source>
</reference>
<organism evidence="4 5">
    <name type="scientific">Marchantia polymorpha subsp. ruderalis</name>
    <dbReference type="NCBI Taxonomy" id="1480154"/>
    <lineage>
        <taxon>Eukaryota</taxon>
        <taxon>Viridiplantae</taxon>
        <taxon>Streptophyta</taxon>
        <taxon>Embryophyta</taxon>
        <taxon>Marchantiophyta</taxon>
        <taxon>Marchantiopsida</taxon>
        <taxon>Marchantiidae</taxon>
        <taxon>Marchantiales</taxon>
        <taxon>Marchantiaceae</taxon>
        <taxon>Marchantia</taxon>
    </lineage>
</organism>
<dbReference type="Proteomes" id="UP001162541">
    <property type="component" value="Chromosome 1"/>
</dbReference>
<evidence type="ECO:0000256" key="2">
    <source>
        <dbReference type="SAM" id="Phobius"/>
    </source>
</evidence>
<protein>
    <submittedName>
        <fullName evidence="4">Uncharacterized protein</fullName>
    </submittedName>
</protein>
<dbReference type="InterPro" id="IPR011990">
    <property type="entry name" value="TPR-like_helical_dom_sf"/>
</dbReference>
<dbReference type="PANTHER" id="PTHR47908">
    <property type="match status" value="1"/>
</dbReference>
<evidence type="ECO:0000313" key="3">
    <source>
        <dbReference type="EMBL" id="BBM99664.1"/>
    </source>
</evidence>
<evidence type="ECO:0000256" key="1">
    <source>
        <dbReference type="PROSITE-ProRule" id="PRU00339"/>
    </source>
</evidence>
<dbReference type="AlphaFoldDB" id="A0A176W6D0"/>
<accession>A0A176W6D0</accession>
<feature type="repeat" description="TPR" evidence="1">
    <location>
        <begin position="105"/>
        <end position="138"/>
    </location>
</feature>
<proteinExistence type="predicted"/>
<dbReference type="Gene3D" id="1.25.40.10">
    <property type="entry name" value="Tetratricopeptide repeat domain"/>
    <property type="match status" value="1"/>
</dbReference>
<name>A0A176W6D0_MARPO</name>
<dbReference type="EMBL" id="AP019866">
    <property type="protein sequence ID" value="BBM99664.1"/>
    <property type="molecule type" value="Genomic_DNA"/>
</dbReference>
<reference evidence="6" key="3">
    <citation type="journal article" date="2020" name="Curr. Biol.">
        <title>Chromatin organization in early land plants reveals an ancestral association between H3K27me3, transposons, and constitutive heterochromatin.</title>
        <authorList>
            <person name="Montgomery S.A."/>
            <person name="Tanizawa Y."/>
            <person name="Galik B."/>
            <person name="Wang N."/>
            <person name="Ito T."/>
            <person name="Mochizuki T."/>
            <person name="Akimcheva S."/>
            <person name="Bowman J.L."/>
            <person name="Cognat V."/>
            <person name="Marechal-Drouard L."/>
            <person name="Ekker H."/>
            <person name="Hong S.F."/>
            <person name="Kohchi T."/>
            <person name="Lin S.S."/>
            <person name="Liu L.D."/>
            <person name="Nakamura Y."/>
            <person name="Valeeva L.R."/>
            <person name="Shakirov E.V."/>
            <person name="Shippen D.E."/>
            <person name="Wei W.L."/>
            <person name="Yagura M."/>
            <person name="Yamaoka S."/>
            <person name="Yamato K.T."/>
            <person name="Liu C."/>
            <person name="Berger F."/>
        </authorList>
    </citation>
    <scope>NUCLEOTIDE SEQUENCE [LARGE SCALE GENOMIC DNA]</scope>
    <source>
        <strain evidence="6">Tak-1</strain>
    </source>
</reference>
<dbReference type="InterPro" id="IPR019734">
    <property type="entry name" value="TPR_rpt"/>
</dbReference>
<reference evidence="4 5" key="1">
    <citation type="submission" date="2016-03" db="EMBL/GenBank/DDBJ databases">
        <title>Mechanisms controlling the formation of the plant cell surface in tip-growing cells are functionally conserved among land plants.</title>
        <authorList>
            <person name="Honkanen S."/>
            <person name="Jones V.A."/>
            <person name="Morieri G."/>
            <person name="Champion C."/>
            <person name="Hetherington A.J."/>
            <person name="Kelly S."/>
            <person name="Saint-Marcoux D."/>
            <person name="Proust H."/>
            <person name="Prescott H."/>
            <person name="Dolan L."/>
        </authorList>
    </citation>
    <scope>NUCLEOTIDE SEQUENCE [LARGE SCALE GENOMIC DNA]</scope>
    <source>
        <strain evidence="5">cv. Tak-1 and cv. Tak-2</strain>
        <tissue evidence="4">Whole gametophyte</tissue>
    </source>
</reference>
<dbReference type="GO" id="GO:0009507">
    <property type="term" value="C:chloroplast"/>
    <property type="evidence" value="ECO:0007669"/>
    <property type="project" value="TreeGrafter"/>
</dbReference>
<dbReference type="EMBL" id="LVLJ01001765">
    <property type="protein sequence ID" value="OAE28161.1"/>
    <property type="molecule type" value="Genomic_DNA"/>
</dbReference>
<keyword evidence="2" id="KW-1133">Transmembrane helix</keyword>
<gene>
    <name evidence="4" type="ORF">AXG93_638s1510</name>
    <name evidence="3" type="ORF">Mp_1g22870</name>
</gene>
<keyword evidence="2" id="KW-0472">Membrane</keyword>
<keyword evidence="2" id="KW-0812">Transmembrane</keyword>
<evidence type="ECO:0000313" key="5">
    <source>
        <dbReference type="Proteomes" id="UP000077202"/>
    </source>
</evidence>
<evidence type="ECO:0000313" key="4">
    <source>
        <dbReference type="EMBL" id="OAE28161.1"/>
    </source>
</evidence>
<evidence type="ECO:0000313" key="6">
    <source>
        <dbReference type="Proteomes" id="UP001162541"/>
    </source>
</evidence>